<dbReference type="GO" id="GO:0007219">
    <property type="term" value="P:Notch signaling pathway"/>
    <property type="evidence" value="ECO:0007669"/>
    <property type="project" value="UniProtKB-KW"/>
</dbReference>
<evidence type="ECO:0000256" key="4">
    <source>
        <dbReference type="ARBA" id="ARBA00022475"/>
    </source>
</evidence>
<name>A0A922D578_MANSE</name>
<dbReference type="PANTHER" id="PTHR45836">
    <property type="entry name" value="SLIT HOMOLOG"/>
    <property type="match status" value="1"/>
</dbReference>
<keyword evidence="4" id="KW-1003">Cell membrane</keyword>
<dbReference type="SMART" id="SM00004">
    <property type="entry name" value="NL"/>
    <property type="match status" value="3"/>
</dbReference>
<feature type="compositionally biased region" description="Polar residues" evidence="22">
    <location>
        <begin position="916"/>
        <end position="930"/>
    </location>
</feature>
<evidence type="ECO:0000256" key="15">
    <source>
        <dbReference type="ARBA" id="ARBA00023157"/>
    </source>
</evidence>
<keyword evidence="8" id="KW-0677">Repeat</keyword>
<evidence type="ECO:0000256" key="5">
    <source>
        <dbReference type="ARBA" id="ARBA00022536"/>
    </source>
</evidence>
<dbReference type="PROSITE" id="PS01186">
    <property type="entry name" value="EGF_2"/>
    <property type="match status" value="1"/>
</dbReference>
<dbReference type="FunFam" id="2.10.25.10:FF:000095">
    <property type="entry name" value="Notch, isoform B"/>
    <property type="match status" value="1"/>
</dbReference>
<feature type="domain" description="LNR" evidence="25">
    <location>
        <begin position="159"/>
        <end position="198"/>
    </location>
</feature>
<evidence type="ECO:0000256" key="11">
    <source>
        <dbReference type="ARBA" id="ARBA00022989"/>
    </source>
</evidence>
<dbReference type="PROSITE" id="PS50026">
    <property type="entry name" value="EGF_3"/>
    <property type="match status" value="3"/>
</dbReference>
<dbReference type="GO" id="GO:0002164">
    <property type="term" value="P:larval development"/>
    <property type="evidence" value="ECO:0007669"/>
    <property type="project" value="UniProtKB-ARBA"/>
</dbReference>
<dbReference type="PROSITE" id="PS00010">
    <property type="entry name" value="ASX_HYDROXYL"/>
    <property type="match status" value="1"/>
</dbReference>
<dbReference type="InterPro" id="IPR024600">
    <property type="entry name" value="Notch_C"/>
</dbReference>
<dbReference type="InterPro" id="IPR000742">
    <property type="entry name" value="EGF"/>
</dbReference>
<sequence length="1226" mass="131769">MGRHCDAKVNFCANSPCQSGGICTAIQGGHECLCNDGFYGKNCEYSGYACDSNPCQNGGYCHTSEIGGYVCECLSGLSGINCEVDSMNECLSNPCKHPEARCIDKPGDYLCYCPRQWTGKNCDIHDPHSRGGYGSGGFNSKNPVLTLQELDLAYQREQCVKLGCKEKQADHHCDEECNTYACEFDGNDCSLGINPWANCTAPIKCWEVFMDGECNEVCNTQACLFDGRDCQKSLQRCNPIYDAYCQKHYANGHCDYGCNNAECNWDGLDCESEPPHLAEGVMSVTLLMDMRTFKENSVAFLRDLGHQLRTTVLIKKDHLGNDMVYPWKGSTDVGLQDTEFGKKHNIVFTERGQSGVLVYLEIDNRKCTSMSSSECFFSAQEAAEFLAATASKHSLSPDFPIFQVKGVNPPTTDDGQTNYKYVFIGVILCLLAGLLIGVLVTANRKRAAGVTWFPEGFMRNNSSTRRRSRRRGPDGQEMRNLNKGSMGCIDVDINGGHMVPPHWSDEDDDGSAPPRAKRARGPGDANGAPGGYASDHTAITDYEEAGHDSRVWTQQHLDAADIRVPPSMMTPPGIHDGHVDVDARGPLGMTPLMVAAVRGGGLDAGSDAEDEAAAHAISELVAQGAQLDAAMDKTGETSLHLAARYARADAAKRLLDAGADANSQDNTGRTPLHAAVAADALGVFQILLRNRATNLNARMHDGTTPLILAASASAAKGKPKKPRAKAGPDSPQDQIFDNNNLQQTQIRRKPSVKKSNKKVAQEVPQSVESLGSSLSPVESPLQNLQFVSMQHKQPPSYEDCVKPGQTLQPYGGGGLGASLSPPYSNHSGHSNHSPTHSNHTASPHAYIASPNPHPQLLNQPTVISASAAKGKPKKPRAKAGPDSPQDQIFDNNNLQQTQIRRKPSVKKSNKKVAQEVPQSVESLGSSLSPVESPLQNLQFVSMQHKQPPSYEDCVKPGQTLQPYGGGGLGASLSPPYSNHSGHSNHSPTHSNHTASPHAYVGSPSPGKSRPSLPTSPAHMAALRHSHQHQLDAKYCYNGLFAGANGQHGSAQLQAVMTHAAALGQVQAAQHPHINIMSGLYGSWGIGDTFPTPSPESPEHWSSPSPQTPLTQSPHSDCKYCYNGLFAGANGQHGSAQLQAVMTHAAALGQVQAAQHPHINIMSGLYGSWGIGDTFPTPSPESPEHWSSPSPQTPLTQSPHSDWSDRAALSPNDLQQTNKGGTEAIYI</sequence>
<evidence type="ECO:0000256" key="20">
    <source>
        <dbReference type="PROSITE-ProRule" id="PRU00023"/>
    </source>
</evidence>
<evidence type="ECO:0000256" key="17">
    <source>
        <dbReference type="ARBA" id="ARBA00023163"/>
    </source>
</evidence>
<feature type="compositionally biased region" description="Low complexity" evidence="22">
    <location>
        <begin position="1184"/>
        <end position="1198"/>
    </location>
</feature>
<evidence type="ECO:0000256" key="6">
    <source>
        <dbReference type="ARBA" id="ARBA00022692"/>
    </source>
</evidence>
<feature type="region of interest" description="Disordered" evidence="22">
    <location>
        <begin position="459"/>
        <end position="535"/>
    </location>
</feature>
<dbReference type="GO" id="GO:0090575">
    <property type="term" value="C:RNA polymerase II transcription regulator complex"/>
    <property type="evidence" value="ECO:0007669"/>
    <property type="project" value="UniProtKB-ARBA"/>
</dbReference>
<organism evidence="26 27">
    <name type="scientific">Manduca sexta</name>
    <name type="common">Tobacco hawkmoth</name>
    <name type="synonym">Tobacco hornworm</name>
    <dbReference type="NCBI Taxonomy" id="7130"/>
    <lineage>
        <taxon>Eukaryota</taxon>
        <taxon>Metazoa</taxon>
        <taxon>Ecdysozoa</taxon>
        <taxon>Arthropoda</taxon>
        <taxon>Hexapoda</taxon>
        <taxon>Insecta</taxon>
        <taxon>Pterygota</taxon>
        <taxon>Neoptera</taxon>
        <taxon>Endopterygota</taxon>
        <taxon>Lepidoptera</taxon>
        <taxon>Glossata</taxon>
        <taxon>Ditrysia</taxon>
        <taxon>Bombycoidea</taxon>
        <taxon>Sphingidae</taxon>
        <taxon>Sphinginae</taxon>
        <taxon>Sphingini</taxon>
        <taxon>Manduca</taxon>
    </lineage>
</organism>
<evidence type="ECO:0000256" key="3">
    <source>
        <dbReference type="ARBA" id="ARBA00022473"/>
    </source>
</evidence>
<comment type="caution">
    <text evidence="21">Lacks conserved residue(s) required for the propagation of feature annotation.</text>
</comment>
<protein>
    <recommendedName>
        <fullName evidence="28">Notch</fullName>
    </recommendedName>
</protein>
<dbReference type="PANTHER" id="PTHR45836:SF23">
    <property type="entry name" value="NEUROGENIC LOCUS NOTCH HOMOLOG PROTEIN 1"/>
    <property type="match status" value="1"/>
</dbReference>
<evidence type="ECO:0000256" key="23">
    <source>
        <dbReference type="SAM" id="Phobius"/>
    </source>
</evidence>
<evidence type="ECO:0000256" key="22">
    <source>
        <dbReference type="SAM" id="MobiDB-lite"/>
    </source>
</evidence>
<evidence type="ECO:0000256" key="9">
    <source>
        <dbReference type="ARBA" id="ARBA00022782"/>
    </source>
</evidence>
<evidence type="ECO:0000256" key="12">
    <source>
        <dbReference type="ARBA" id="ARBA00023015"/>
    </source>
</evidence>
<dbReference type="InterPro" id="IPR010660">
    <property type="entry name" value="Notch_NOD_dom"/>
</dbReference>
<feature type="domain" description="EGF-like" evidence="24">
    <location>
        <begin position="86"/>
        <end position="123"/>
    </location>
</feature>
<dbReference type="GO" id="GO:0005509">
    <property type="term" value="F:calcium ion binding"/>
    <property type="evidence" value="ECO:0007669"/>
    <property type="project" value="InterPro"/>
</dbReference>
<comment type="caution">
    <text evidence="26">The sequence shown here is derived from an EMBL/GenBank/DDBJ whole genome shotgun (WGS) entry which is preliminary data.</text>
</comment>
<feature type="region of interest" description="Disordered" evidence="22">
    <location>
        <begin position="1172"/>
        <end position="1226"/>
    </location>
</feature>
<keyword evidence="9" id="KW-0221">Differentiation</keyword>
<feature type="disulfide bond" evidence="21">
    <location>
        <begin position="73"/>
        <end position="82"/>
    </location>
</feature>
<dbReference type="FunFam" id="2.10.25.10:FF:000004">
    <property type="entry name" value="Neurogenic locus notch 1"/>
    <property type="match status" value="1"/>
</dbReference>
<keyword evidence="27" id="KW-1185">Reference proteome</keyword>
<keyword evidence="17" id="KW-0804">Transcription</keyword>
<dbReference type="InterPro" id="IPR000152">
    <property type="entry name" value="EGF-type_Asp/Asn_hydroxyl_site"/>
</dbReference>
<dbReference type="Pfam" id="PF06816">
    <property type="entry name" value="NOD"/>
    <property type="match status" value="1"/>
</dbReference>
<feature type="region of interest" description="Disordered" evidence="22">
    <location>
        <begin position="1087"/>
        <end position="1113"/>
    </location>
</feature>
<evidence type="ECO:0000256" key="8">
    <source>
        <dbReference type="ARBA" id="ARBA00022737"/>
    </source>
</evidence>
<dbReference type="InterPro" id="IPR000800">
    <property type="entry name" value="Notch_dom"/>
</dbReference>
<dbReference type="CDD" id="cd00054">
    <property type="entry name" value="EGF_CA"/>
    <property type="match status" value="3"/>
</dbReference>
<dbReference type="GO" id="GO:0001708">
    <property type="term" value="P:cell fate specification"/>
    <property type="evidence" value="ECO:0007669"/>
    <property type="project" value="UniProtKB-ARBA"/>
</dbReference>
<dbReference type="Pfam" id="PF12796">
    <property type="entry name" value="Ank_2"/>
    <property type="match status" value="1"/>
</dbReference>
<dbReference type="GO" id="GO:0005886">
    <property type="term" value="C:plasma membrane"/>
    <property type="evidence" value="ECO:0007669"/>
    <property type="project" value="UniProtKB-SubCell"/>
</dbReference>
<keyword evidence="13 20" id="KW-0040">ANK repeat</keyword>
<dbReference type="CDD" id="cd21706">
    <property type="entry name" value="JMTM_dNotch"/>
    <property type="match status" value="1"/>
</dbReference>
<feature type="disulfide bond" evidence="21">
    <location>
        <begin position="113"/>
        <end position="122"/>
    </location>
</feature>
<reference evidence="26" key="1">
    <citation type="journal article" date="2016" name="Insect Biochem. Mol. Biol.">
        <title>Multifaceted biological insights from a draft genome sequence of the tobacco hornworm moth, Manduca sexta.</title>
        <authorList>
            <person name="Kanost M.R."/>
            <person name="Arrese E.L."/>
            <person name="Cao X."/>
            <person name="Chen Y.R."/>
            <person name="Chellapilla S."/>
            <person name="Goldsmith M.R."/>
            <person name="Grosse-Wilde E."/>
            <person name="Heckel D.G."/>
            <person name="Herndon N."/>
            <person name="Jiang H."/>
            <person name="Papanicolaou A."/>
            <person name="Qu J."/>
            <person name="Soulages J.L."/>
            <person name="Vogel H."/>
            <person name="Walters J."/>
            <person name="Waterhouse R.M."/>
            <person name="Ahn S.J."/>
            <person name="Almeida F.C."/>
            <person name="An C."/>
            <person name="Aqrawi P."/>
            <person name="Bretschneider A."/>
            <person name="Bryant W.B."/>
            <person name="Bucks S."/>
            <person name="Chao H."/>
            <person name="Chevignon G."/>
            <person name="Christen J.M."/>
            <person name="Clarke D.F."/>
            <person name="Dittmer N.T."/>
            <person name="Ferguson L.C.F."/>
            <person name="Garavelou S."/>
            <person name="Gordon K.H.J."/>
            <person name="Gunaratna R.T."/>
            <person name="Han Y."/>
            <person name="Hauser F."/>
            <person name="He Y."/>
            <person name="Heidel-Fischer H."/>
            <person name="Hirsh A."/>
            <person name="Hu Y."/>
            <person name="Jiang H."/>
            <person name="Kalra D."/>
            <person name="Klinner C."/>
            <person name="Konig C."/>
            <person name="Kovar C."/>
            <person name="Kroll A.R."/>
            <person name="Kuwar S.S."/>
            <person name="Lee S.L."/>
            <person name="Lehman R."/>
            <person name="Li K."/>
            <person name="Li Z."/>
            <person name="Liang H."/>
            <person name="Lovelace S."/>
            <person name="Lu Z."/>
            <person name="Mansfield J.H."/>
            <person name="McCulloch K.J."/>
            <person name="Mathew T."/>
            <person name="Morton B."/>
            <person name="Muzny D.M."/>
            <person name="Neunemann D."/>
            <person name="Ongeri F."/>
            <person name="Pauchet Y."/>
            <person name="Pu L.L."/>
            <person name="Pyrousis I."/>
            <person name="Rao X.J."/>
            <person name="Redding A."/>
            <person name="Roesel C."/>
            <person name="Sanchez-Gracia A."/>
            <person name="Schaack S."/>
            <person name="Shukla A."/>
            <person name="Tetreau G."/>
            <person name="Wang Y."/>
            <person name="Xiong G.H."/>
            <person name="Traut W."/>
            <person name="Walsh T.K."/>
            <person name="Worley K.C."/>
            <person name="Wu D."/>
            <person name="Wu W."/>
            <person name="Wu Y.Q."/>
            <person name="Zhang X."/>
            <person name="Zou Z."/>
            <person name="Zucker H."/>
            <person name="Briscoe A.D."/>
            <person name="Burmester T."/>
            <person name="Clem R.J."/>
            <person name="Feyereisen R."/>
            <person name="Grimmelikhuijzen C.J.P."/>
            <person name="Hamodrakas S.J."/>
            <person name="Hansson B.S."/>
            <person name="Huguet E."/>
            <person name="Jermiin L.S."/>
            <person name="Lan Q."/>
            <person name="Lehman H.K."/>
            <person name="Lorenzen M."/>
            <person name="Merzendorfer H."/>
            <person name="Michalopoulos I."/>
            <person name="Morton D.B."/>
            <person name="Muthukrishnan S."/>
            <person name="Oakeshott J.G."/>
            <person name="Palmer W."/>
            <person name="Park Y."/>
            <person name="Passarelli A.L."/>
            <person name="Rozas J."/>
            <person name="Schwartz L.M."/>
            <person name="Smith W."/>
            <person name="Southgate A."/>
            <person name="Vilcinskas A."/>
            <person name="Vogt R."/>
            <person name="Wang P."/>
            <person name="Werren J."/>
            <person name="Yu X.Q."/>
            <person name="Zhou J.J."/>
            <person name="Brown S.J."/>
            <person name="Scherer S.E."/>
            <person name="Richards S."/>
            <person name="Blissard G.W."/>
        </authorList>
    </citation>
    <scope>NUCLEOTIDE SEQUENCE</scope>
</reference>
<dbReference type="SMART" id="SM00179">
    <property type="entry name" value="EGF_CA"/>
    <property type="match status" value="3"/>
</dbReference>
<dbReference type="Proteomes" id="UP000791440">
    <property type="component" value="Unassembled WGS sequence"/>
</dbReference>
<gene>
    <name evidence="26" type="ORF">O3G_MSEX015311</name>
</gene>
<dbReference type="PROSITE" id="PS00022">
    <property type="entry name" value="EGF_1"/>
    <property type="match status" value="3"/>
</dbReference>
<feature type="compositionally biased region" description="Polar residues" evidence="22">
    <location>
        <begin position="731"/>
        <end position="745"/>
    </location>
</feature>
<dbReference type="SMART" id="SM00181">
    <property type="entry name" value="EGF"/>
    <property type="match status" value="3"/>
</dbReference>
<keyword evidence="7" id="KW-0732">Signal</keyword>
<comment type="subcellular location">
    <subcellularLocation>
        <location evidence="2">Cell membrane</location>
        <topology evidence="2">Single-pass type I membrane protein</topology>
    </subcellularLocation>
    <subcellularLocation>
        <location evidence="1">Nucleus</location>
    </subcellularLocation>
</comment>
<evidence type="ECO:0000256" key="10">
    <source>
        <dbReference type="ARBA" id="ARBA00022976"/>
    </source>
</evidence>
<evidence type="ECO:0000256" key="14">
    <source>
        <dbReference type="ARBA" id="ARBA00023136"/>
    </source>
</evidence>
<feature type="region of interest" description="Disordered" evidence="22">
    <location>
        <begin position="713"/>
        <end position="777"/>
    </location>
</feature>
<evidence type="ECO:0000259" key="24">
    <source>
        <dbReference type="PROSITE" id="PS50026"/>
    </source>
</evidence>
<feature type="compositionally biased region" description="Low complexity" evidence="22">
    <location>
        <begin position="1099"/>
        <end position="1113"/>
    </location>
</feature>
<evidence type="ECO:0000256" key="13">
    <source>
        <dbReference type="ARBA" id="ARBA00023043"/>
    </source>
</evidence>
<evidence type="ECO:0000313" key="26">
    <source>
        <dbReference type="EMBL" id="KAG6465678.1"/>
    </source>
</evidence>
<keyword evidence="16" id="KW-0010">Activator</keyword>
<feature type="region of interest" description="Disordered" evidence="22">
    <location>
        <begin position="947"/>
        <end position="1024"/>
    </location>
</feature>
<proteinExistence type="predicted"/>
<feature type="repeat" description="ANK" evidence="20">
    <location>
        <begin position="667"/>
        <end position="692"/>
    </location>
</feature>
<dbReference type="InterPro" id="IPR051355">
    <property type="entry name" value="Notch/Slit_guidance"/>
</dbReference>
<evidence type="ECO:0000259" key="25">
    <source>
        <dbReference type="PROSITE" id="PS50258"/>
    </source>
</evidence>
<dbReference type="Pfam" id="PF07684">
    <property type="entry name" value="NODP"/>
    <property type="match status" value="1"/>
</dbReference>
<feature type="compositionally biased region" description="Low complexity" evidence="22">
    <location>
        <begin position="817"/>
        <end position="844"/>
    </location>
</feature>
<feature type="compositionally biased region" description="Basic residues" evidence="22">
    <location>
        <begin position="746"/>
        <end position="757"/>
    </location>
</feature>
<dbReference type="SMART" id="SM01339">
    <property type="entry name" value="NODP"/>
    <property type="match status" value="1"/>
</dbReference>
<keyword evidence="5 21" id="KW-0245">EGF-like domain</keyword>
<feature type="disulfide bond" evidence="21">
    <location>
        <begin position="34"/>
        <end position="43"/>
    </location>
</feature>
<feature type="domain" description="LNR" evidence="25">
    <location>
        <begin position="237"/>
        <end position="276"/>
    </location>
</feature>
<keyword evidence="14 23" id="KW-0472">Membrane</keyword>
<dbReference type="PROSITE" id="PS50258">
    <property type="entry name" value="LNR"/>
    <property type="match status" value="3"/>
</dbReference>
<keyword evidence="11 23" id="KW-1133">Transmembrane helix</keyword>
<evidence type="ECO:0000256" key="19">
    <source>
        <dbReference type="ARBA" id="ARBA00023242"/>
    </source>
</evidence>
<dbReference type="PROSITE" id="PS50297">
    <property type="entry name" value="ANK_REP_REGION"/>
    <property type="match status" value="2"/>
</dbReference>
<evidence type="ECO:0000313" key="27">
    <source>
        <dbReference type="Proteomes" id="UP000791440"/>
    </source>
</evidence>
<dbReference type="GO" id="GO:0043235">
    <property type="term" value="C:receptor complex"/>
    <property type="evidence" value="ECO:0007669"/>
    <property type="project" value="TreeGrafter"/>
</dbReference>
<evidence type="ECO:0000256" key="7">
    <source>
        <dbReference type="ARBA" id="ARBA00022729"/>
    </source>
</evidence>
<feature type="region of interest" description="Disordered" evidence="22">
    <location>
        <begin position="794"/>
        <end position="930"/>
    </location>
</feature>
<accession>A0A922D578</accession>
<keyword evidence="6 23" id="KW-0812">Transmembrane</keyword>
<dbReference type="EMBL" id="JH669647">
    <property type="protein sequence ID" value="KAG6465677.1"/>
    <property type="molecule type" value="Genomic_DNA"/>
</dbReference>
<evidence type="ECO:0000256" key="21">
    <source>
        <dbReference type="PROSITE-ProRule" id="PRU00076"/>
    </source>
</evidence>
<dbReference type="SMART" id="SM01338">
    <property type="entry name" value="NOD"/>
    <property type="match status" value="1"/>
</dbReference>
<dbReference type="GO" id="GO:0007411">
    <property type="term" value="P:axon guidance"/>
    <property type="evidence" value="ECO:0007669"/>
    <property type="project" value="TreeGrafter"/>
</dbReference>
<feature type="compositionally biased region" description="Polar residues" evidence="22">
    <location>
        <begin position="884"/>
        <end position="898"/>
    </location>
</feature>
<evidence type="ECO:0000256" key="1">
    <source>
        <dbReference type="ARBA" id="ARBA00004123"/>
    </source>
</evidence>
<dbReference type="Pfam" id="PF00066">
    <property type="entry name" value="Notch"/>
    <property type="match status" value="3"/>
</dbReference>
<dbReference type="EMBL" id="JH669647">
    <property type="protein sequence ID" value="KAG6465678.1"/>
    <property type="molecule type" value="Genomic_DNA"/>
</dbReference>
<keyword evidence="15 21" id="KW-1015">Disulfide bond</keyword>
<dbReference type="SMART" id="SM00248">
    <property type="entry name" value="ANK"/>
    <property type="match status" value="3"/>
</dbReference>
<feature type="compositionally biased region" description="Basic residues" evidence="22">
    <location>
        <begin position="899"/>
        <end position="910"/>
    </location>
</feature>
<keyword evidence="18" id="KW-0325">Glycoprotein</keyword>
<feature type="transmembrane region" description="Helical" evidence="23">
    <location>
        <begin position="421"/>
        <end position="442"/>
    </location>
</feature>
<evidence type="ECO:0008006" key="28">
    <source>
        <dbReference type="Google" id="ProtNLM"/>
    </source>
</evidence>
<feature type="domain" description="LNR" evidence="25">
    <location>
        <begin position="199"/>
        <end position="235"/>
    </location>
</feature>
<keyword evidence="10" id="KW-0914">Notch signaling pathway</keyword>
<dbReference type="PROSITE" id="PS50088">
    <property type="entry name" value="ANK_REPEAT"/>
    <property type="match status" value="2"/>
</dbReference>
<dbReference type="SMART" id="SM01334">
    <property type="entry name" value="DUF3454"/>
    <property type="match status" value="2"/>
</dbReference>
<evidence type="ECO:0000256" key="2">
    <source>
        <dbReference type="ARBA" id="ARBA00004251"/>
    </source>
</evidence>
<keyword evidence="12" id="KW-0805">Transcription regulation</keyword>
<dbReference type="FunFam" id="3.30.300.320:FF:000001">
    <property type="entry name" value="Neurogenic locus notch 1"/>
    <property type="match status" value="1"/>
</dbReference>
<keyword evidence="19" id="KW-0539">Nucleus</keyword>
<feature type="compositionally biased region" description="Low complexity" evidence="22">
    <location>
        <begin position="970"/>
        <end position="997"/>
    </location>
</feature>
<dbReference type="FunFam" id="3.30.70.3310:FF:000005">
    <property type="entry name" value="Notch, isoform B"/>
    <property type="match status" value="1"/>
</dbReference>
<dbReference type="InterPro" id="IPR001881">
    <property type="entry name" value="EGF-like_Ca-bd_dom"/>
</dbReference>
<reference evidence="26" key="2">
    <citation type="submission" date="2020-12" db="EMBL/GenBank/DDBJ databases">
        <authorList>
            <person name="Kanost M."/>
        </authorList>
    </citation>
    <scope>NUCLEOTIDE SEQUENCE</scope>
</reference>
<feature type="compositionally biased region" description="Polar residues" evidence="22">
    <location>
        <begin position="763"/>
        <end position="777"/>
    </location>
</feature>
<dbReference type="Pfam" id="PF00008">
    <property type="entry name" value="EGF"/>
    <property type="match status" value="1"/>
</dbReference>
<feature type="repeat" description="ANK" evidence="20">
    <location>
        <begin position="634"/>
        <end position="666"/>
    </location>
</feature>
<dbReference type="InterPro" id="IPR002110">
    <property type="entry name" value="Ankyrin_rpt"/>
</dbReference>
<evidence type="ECO:0000256" key="16">
    <source>
        <dbReference type="ARBA" id="ARBA00023159"/>
    </source>
</evidence>
<feature type="domain" description="EGF-like" evidence="24">
    <location>
        <begin position="46"/>
        <end position="83"/>
    </location>
</feature>
<dbReference type="GO" id="GO:0009986">
    <property type="term" value="C:cell surface"/>
    <property type="evidence" value="ECO:0007669"/>
    <property type="project" value="TreeGrafter"/>
</dbReference>
<keyword evidence="3" id="KW-0217">Developmental protein</keyword>
<evidence type="ECO:0000256" key="18">
    <source>
        <dbReference type="ARBA" id="ARBA00023180"/>
    </source>
</evidence>
<feature type="domain" description="EGF-like" evidence="24">
    <location>
        <begin position="8"/>
        <end position="44"/>
    </location>
</feature>
<dbReference type="InterPro" id="IPR011656">
    <property type="entry name" value="Notch_NODP_dom"/>
</dbReference>
<dbReference type="AlphaFoldDB" id="A0A922D578"/>